<dbReference type="Proteomes" id="UP000606721">
    <property type="component" value="Unassembled WGS sequence"/>
</dbReference>
<dbReference type="EMBL" id="JACJQT010000050">
    <property type="protein sequence ID" value="MBD2280034.1"/>
    <property type="molecule type" value="Genomic_DNA"/>
</dbReference>
<dbReference type="InterPro" id="IPR052048">
    <property type="entry name" value="ST_Response_Regulator"/>
</dbReference>
<dbReference type="InterPro" id="IPR011006">
    <property type="entry name" value="CheY-like_superfamily"/>
</dbReference>
<dbReference type="Gene3D" id="3.40.50.2300">
    <property type="match status" value="1"/>
</dbReference>
<comment type="caution">
    <text evidence="1">Lacks conserved residue(s) required for the propagation of feature annotation.</text>
</comment>
<feature type="domain" description="Response regulatory" evidence="2">
    <location>
        <begin position="26"/>
        <end position="142"/>
    </location>
</feature>
<dbReference type="PANTHER" id="PTHR43228">
    <property type="entry name" value="TWO-COMPONENT RESPONSE REGULATOR"/>
    <property type="match status" value="1"/>
</dbReference>
<gene>
    <name evidence="3" type="ORF">H6F99_17610</name>
</gene>
<comment type="caution">
    <text evidence="3">The sequence shown here is derived from an EMBL/GenBank/DDBJ whole genome shotgun (WGS) entry which is preliminary data.</text>
</comment>
<dbReference type="SMART" id="SM00448">
    <property type="entry name" value="REC"/>
    <property type="match status" value="1"/>
</dbReference>
<organism evidence="3 4">
    <name type="scientific">Aphanizomenon flos-aquae FACHB-1040</name>
    <dbReference type="NCBI Taxonomy" id="2692887"/>
    <lineage>
        <taxon>Bacteria</taxon>
        <taxon>Bacillati</taxon>
        <taxon>Cyanobacteriota</taxon>
        <taxon>Cyanophyceae</taxon>
        <taxon>Nostocales</taxon>
        <taxon>Aphanizomenonaceae</taxon>
        <taxon>Aphanizomenon</taxon>
    </lineage>
</organism>
<evidence type="ECO:0000313" key="4">
    <source>
        <dbReference type="Proteomes" id="UP000606721"/>
    </source>
</evidence>
<dbReference type="PROSITE" id="PS50110">
    <property type="entry name" value="RESPONSE_REGULATORY"/>
    <property type="match status" value="1"/>
</dbReference>
<proteinExistence type="predicted"/>
<dbReference type="RefSeq" id="WP_190383740.1">
    <property type="nucleotide sequence ID" value="NZ_JACJQT010000050.1"/>
</dbReference>
<keyword evidence="4" id="KW-1185">Reference proteome</keyword>
<dbReference type="SUPFAM" id="SSF52172">
    <property type="entry name" value="CheY-like"/>
    <property type="match status" value="1"/>
</dbReference>
<evidence type="ECO:0000313" key="3">
    <source>
        <dbReference type="EMBL" id="MBD2280034.1"/>
    </source>
</evidence>
<dbReference type="PANTHER" id="PTHR43228:SF1">
    <property type="entry name" value="TWO-COMPONENT RESPONSE REGULATOR ARR22"/>
    <property type="match status" value="1"/>
</dbReference>
<accession>A0ABR8BYV5</accession>
<evidence type="ECO:0000259" key="2">
    <source>
        <dbReference type="PROSITE" id="PS50110"/>
    </source>
</evidence>
<protein>
    <submittedName>
        <fullName evidence="3">Response regulator</fullName>
    </submittedName>
</protein>
<dbReference type="InterPro" id="IPR001789">
    <property type="entry name" value="Sig_transdc_resp-reg_receiver"/>
</dbReference>
<reference evidence="3 4" key="1">
    <citation type="journal article" date="2020" name="ISME J.">
        <title>Comparative genomics reveals insights into cyanobacterial evolution and habitat adaptation.</title>
        <authorList>
            <person name="Chen M.Y."/>
            <person name="Teng W.K."/>
            <person name="Zhao L."/>
            <person name="Hu C.X."/>
            <person name="Zhou Y.K."/>
            <person name="Han B.P."/>
            <person name="Song L.R."/>
            <person name="Shu W.S."/>
        </authorList>
    </citation>
    <scope>NUCLEOTIDE SEQUENCE [LARGE SCALE GENOMIC DNA]</scope>
    <source>
        <strain evidence="3 4">FACHB-1040</strain>
    </source>
</reference>
<sequence>MYLAHSFMSDEKRQQHQQHQQHQQPLILVVENHDDSLLLMSYTLELLGCQSICQKESSTTVFMAKEHQPDLILLNIFLPGMNGLDFIRYLKQESLTCHIPVVAMTVLTDAEYNKRMLEAGFDDYIVKPYMIEELAAIIYRFLGRKFELCSVLEVQQIH</sequence>
<evidence type="ECO:0000256" key="1">
    <source>
        <dbReference type="PROSITE-ProRule" id="PRU00169"/>
    </source>
</evidence>
<dbReference type="Pfam" id="PF00072">
    <property type="entry name" value="Response_reg"/>
    <property type="match status" value="1"/>
</dbReference>
<name>A0ABR8BYV5_APHFL</name>